<dbReference type="NCBIfam" id="NF001244">
    <property type="entry name" value="PRK00216.1-5"/>
    <property type="match status" value="1"/>
</dbReference>
<dbReference type="GO" id="GO:0009234">
    <property type="term" value="P:menaquinone biosynthetic process"/>
    <property type="evidence" value="ECO:0007669"/>
    <property type="project" value="UniProtKB-UniRule"/>
</dbReference>
<comment type="catalytic activity">
    <reaction evidence="5">
        <text>a 2-demethylmenaquinol + S-adenosyl-L-methionine = a menaquinol + S-adenosyl-L-homocysteine + H(+)</text>
        <dbReference type="Rhea" id="RHEA:42640"/>
        <dbReference type="Rhea" id="RHEA-COMP:9539"/>
        <dbReference type="Rhea" id="RHEA-COMP:9563"/>
        <dbReference type="ChEBI" id="CHEBI:15378"/>
        <dbReference type="ChEBI" id="CHEBI:18151"/>
        <dbReference type="ChEBI" id="CHEBI:55437"/>
        <dbReference type="ChEBI" id="CHEBI:57856"/>
        <dbReference type="ChEBI" id="CHEBI:59789"/>
        <dbReference type="EC" id="2.1.1.163"/>
    </reaction>
</comment>
<organism evidence="6 7">
    <name type="scientific">Fuerstiella marisgermanici</name>
    <dbReference type="NCBI Taxonomy" id="1891926"/>
    <lineage>
        <taxon>Bacteria</taxon>
        <taxon>Pseudomonadati</taxon>
        <taxon>Planctomycetota</taxon>
        <taxon>Planctomycetia</taxon>
        <taxon>Planctomycetales</taxon>
        <taxon>Planctomycetaceae</taxon>
        <taxon>Fuerstiella</taxon>
    </lineage>
</organism>
<dbReference type="STRING" id="1891926.Fuma_03644"/>
<evidence type="ECO:0000256" key="2">
    <source>
        <dbReference type="ARBA" id="ARBA00022603"/>
    </source>
</evidence>
<dbReference type="AlphaFoldDB" id="A0A1P8WIZ5"/>
<keyword evidence="7" id="KW-1185">Reference proteome</keyword>
<comment type="pathway">
    <text evidence="5">Quinol/quinone metabolism; menaquinone biosynthesis; menaquinol from 1,4-dihydroxy-2-naphthoate: step 2/2.</text>
</comment>
<keyword evidence="4 5" id="KW-0949">S-adenosyl-L-methionine</keyword>
<evidence type="ECO:0000256" key="5">
    <source>
        <dbReference type="HAMAP-Rule" id="MF_01813"/>
    </source>
</evidence>
<accession>A0A1P8WIZ5</accession>
<gene>
    <name evidence="6" type="primary">ubiE_3</name>
    <name evidence="5" type="synonym">menG</name>
    <name evidence="6" type="ORF">Fuma_03644</name>
</gene>
<dbReference type="Gene3D" id="3.40.50.150">
    <property type="entry name" value="Vaccinia Virus protein VP39"/>
    <property type="match status" value="1"/>
</dbReference>
<dbReference type="InterPro" id="IPR004033">
    <property type="entry name" value="UbiE/COQ5_MeTrFase"/>
</dbReference>
<dbReference type="CDD" id="cd02440">
    <property type="entry name" value="AdoMet_MTases"/>
    <property type="match status" value="1"/>
</dbReference>
<feature type="binding site" evidence="5">
    <location>
        <begin position="104"/>
        <end position="105"/>
    </location>
    <ligand>
        <name>S-adenosyl-L-methionine</name>
        <dbReference type="ChEBI" id="CHEBI:59789"/>
    </ligand>
</feature>
<keyword evidence="2 5" id="KW-0489">Methyltransferase</keyword>
<sequence length="237" mass="26819">MPVDKSGSRIRQMFGEIAGRYDFMNHFLSGGTDIYWRWKTVRLARPENGDPILDVCTGTGDLAFAWRKKAGTETPVFATDFTHGMLKLAEKKRQQRDVVFMEADTLHLPFEDDTFQVVSVAFGLRNVASTIGGLAEMTRVCKPGGRVVVLEFSLPDNRILSRSYQWYFRNILPKMGQLLVRNRQAAYEYLPQSVSEFPNGSQLTEIMEEAGLERTMFRKLTGGIAAVYIGYKPAQSE</sequence>
<protein>
    <recommendedName>
        <fullName evidence="5">Demethylmenaquinone methyltransferase</fullName>
        <ecNumber evidence="5">2.1.1.163</ecNumber>
    </recommendedName>
</protein>
<dbReference type="EMBL" id="CP017641">
    <property type="protein sequence ID" value="APZ94026.1"/>
    <property type="molecule type" value="Genomic_DNA"/>
</dbReference>
<keyword evidence="1 5" id="KW-0474">Menaquinone biosynthesis</keyword>
<dbReference type="PANTHER" id="PTHR43591">
    <property type="entry name" value="METHYLTRANSFERASE"/>
    <property type="match status" value="1"/>
</dbReference>
<feature type="binding site" evidence="5">
    <location>
        <position position="80"/>
    </location>
    <ligand>
        <name>S-adenosyl-L-methionine</name>
        <dbReference type="ChEBI" id="CHEBI:59789"/>
    </ligand>
</feature>
<evidence type="ECO:0000256" key="3">
    <source>
        <dbReference type="ARBA" id="ARBA00022679"/>
    </source>
</evidence>
<dbReference type="InterPro" id="IPR029063">
    <property type="entry name" value="SAM-dependent_MTases_sf"/>
</dbReference>
<dbReference type="Pfam" id="PF01209">
    <property type="entry name" value="Ubie_methyltran"/>
    <property type="match status" value="1"/>
</dbReference>
<dbReference type="GO" id="GO:0043770">
    <property type="term" value="F:demethylmenaquinone methyltransferase activity"/>
    <property type="evidence" value="ECO:0007669"/>
    <property type="project" value="UniProtKB-UniRule"/>
</dbReference>
<dbReference type="KEGG" id="fmr:Fuma_03644"/>
<comment type="similarity">
    <text evidence="5">Belongs to the class I-like SAM-binding methyltransferase superfamily. MenG/UbiE family.</text>
</comment>
<evidence type="ECO:0000256" key="1">
    <source>
        <dbReference type="ARBA" id="ARBA00022428"/>
    </source>
</evidence>
<dbReference type="PROSITE" id="PS01184">
    <property type="entry name" value="UBIE_2"/>
    <property type="match status" value="1"/>
</dbReference>
<dbReference type="Proteomes" id="UP000187735">
    <property type="component" value="Chromosome"/>
</dbReference>
<evidence type="ECO:0000313" key="6">
    <source>
        <dbReference type="EMBL" id="APZ94026.1"/>
    </source>
</evidence>
<dbReference type="RefSeq" id="WP_077025395.1">
    <property type="nucleotide sequence ID" value="NZ_CP017641.1"/>
</dbReference>
<dbReference type="UniPathway" id="UPA00079">
    <property type="reaction ID" value="UER00169"/>
</dbReference>
<keyword evidence="3 5" id="KW-0808">Transferase</keyword>
<dbReference type="OrthoDB" id="9808140at2"/>
<feature type="binding site" evidence="5">
    <location>
        <position position="59"/>
    </location>
    <ligand>
        <name>S-adenosyl-L-methionine</name>
        <dbReference type="ChEBI" id="CHEBI:59789"/>
    </ligand>
</feature>
<proteinExistence type="inferred from homology"/>
<dbReference type="PROSITE" id="PS01183">
    <property type="entry name" value="UBIE_1"/>
    <property type="match status" value="1"/>
</dbReference>
<dbReference type="PANTHER" id="PTHR43591:SF24">
    <property type="entry name" value="2-METHOXY-6-POLYPRENYL-1,4-BENZOQUINOL METHYLASE, MITOCHONDRIAL"/>
    <property type="match status" value="1"/>
</dbReference>
<dbReference type="GO" id="GO:0032259">
    <property type="term" value="P:methylation"/>
    <property type="evidence" value="ECO:0007669"/>
    <property type="project" value="UniProtKB-KW"/>
</dbReference>
<evidence type="ECO:0000313" key="7">
    <source>
        <dbReference type="Proteomes" id="UP000187735"/>
    </source>
</evidence>
<evidence type="ECO:0000256" key="4">
    <source>
        <dbReference type="ARBA" id="ARBA00022691"/>
    </source>
</evidence>
<comment type="function">
    <text evidence="5">Methyltransferase required for the conversion of demethylmenaquinol (DMKH2) to menaquinol (MKH2).</text>
</comment>
<reference evidence="6 7" key="1">
    <citation type="journal article" date="2016" name="Front. Microbiol.">
        <title>Fuerstia marisgermanicae gen. nov., sp. nov., an Unusual Member of the Phylum Planctomycetes from the German Wadden Sea.</title>
        <authorList>
            <person name="Kohn T."/>
            <person name="Heuer A."/>
            <person name="Jogler M."/>
            <person name="Vollmers J."/>
            <person name="Boedeker C."/>
            <person name="Bunk B."/>
            <person name="Rast P."/>
            <person name="Borchert D."/>
            <person name="Glockner I."/>
            <person name="Freese H.M."/>
            <person name="Klenk H.P."/>
            <person name="Overmann J."/>
            <person name="Kaster A.K."/>
            <person name="Rohde M."/>
            <person name="Wiegand S."/>
            <person name="Jogler C."/>
        </authorList>
    </citation>
    <scope>NUCLEOTIDE SEQUENCE [LARGE SCALE GENOMIC DNA]</scope>
    <source>
        <strain evidence="6 7">NH11</strain>
    </source>
</reference>
<dbReference type="PROSITE" id="PS51608">
    <property type="entry name" value="SAM_MT_UBIE"/>
    <property type="match status" value="1"/>
</dbReference>
<comment type="caution">
    <text evidence="5">Lacks conserved residue(s) required for the propagation of feature annotation.</text>
</comment>
<dbReference type="HAMAP" id="MF_01813">
    <property type="entry name" value="MenG_UbiE_methyltr"/>
    <property type="match status" value="1"/>
</dbReference>
<dbReference type="InterPro" id="IPR023576">
    <property type="entry name" value="UbiE/COQ5_MeTrFase_CS"/>
</dbReference>
<name>A0A1P8WIZ5_9PLAN</name>
<dbReference type="SUPFAM" id="SSF53335">
    <property type="entry name" value="S-adenosyl-L-methionine-dependent methyltransferases"/>
    <property type="match status" value="1"/>
</dbReference>
<dbReference type="EC" id="2.1.1.163" evidence="5"/>
<dbReference type="NCBIfam" id="TIGR01934">
    <property type="entry name" value="MenG_MenH_UbiE"/>
    <property type="match status" value="1"/>
</dbReference>